<reference evidence="3" key="1">
    <citation type="submission" date="2015-09" db="EMBL/GenBank/DDBJ databases">
        <authorList>
            <consortium name="Pathogen Informatics"/>
        </authorList>
    </citation>
    <scope>NUCLEOTIDE SEQUENCE [LARGE SCALE GENOMIC DNA]</scope>
    <source>
        <strain evidence="3">Lake Konstanz</strain>
    </source>
</reference>
<dbReference type="AlphaFoldDB" id="A0A0S4IYA9"/>
<proteinExistence type="predicted"/>
<protein>
    <submittedName>
        <fullName evidence="2">Uncharacterized protein</fullName>
    </submittedName>
</protein>
<evidence type="ECO:0000313" key="2">
    <source>
        <dbReference type="EMBL" id="CUG19017.1"/>
    </source>
</evidence>
<dbReference type="EMBL" id="CYKH01000693">
    <property type="protein sequence ID" value="CUG19017.1"/>
    <property type="molecule type" value="Genomic_DNA"/>
</dbReference>
<keyword evidence="3" id="KW-1185">Reference proteome</keyword>
<evidence type="ECO:0000256" key="1">
    <source>
        <dbReference type="SAM" id="MobiDB-lite"/>
    </source>
</evidence>
<feature type="region of interest" description="Disordered" evidence="1">
    <location>
        <begin position="21"/>
        <end position="42"/>
    </location>
</feature>
<dbReference type="VEuPathDB" id="TriTrypDB:BSAL_75545"/>
<evidence type="ECO:0000313" key="3">
    <source>
        <dbReference type="Proteomes" id="UP000051952"/>
    </source>
</evidence>
<gene>
    <name evidence="2" type="ORF">BSAL_75545</name>
</gene>
<sequence length="159" mass="17325">MGGSSCSRCFEVSHVHLPHRHARAPKLTQPPPWPHATMVPPNNSIREPAVITTERFKAALQKKTTANRKKDNVAFGLHDEASVVRPATVVARYPTHTIPREQQATTVVANAATTDATTTDPCCFTEVPLWESAPFIAVLSTASICPAAEGNYEQDQQLD</sequence>
<accession>A0A0S4IYA9</accession>
<dbReference type="Proteomes" id="UP000051952">
    <property type="component" value="Unassembled WGS sequence"/>
</dbReference>
<organism evidence="2 3">
    <name type="scientific">Bodo saltans</name>
    <name type="common">Flagellated protozoan</name>
    <dbReference type="NCBI Taxonomy" id="75058"/>
    <lineage>
        <taxon>Eukaryota</taxon>
        <taxon>Discoba</taxon>
        <taxon>Euglenozoa</taxon>
        <taxon>Kinetoplastea</taxon>
        <taxon>Metakinetoplastina</taxon>
        <taxon>Eubodonida</taxon>
        <taxon>Bodonidae</taxon>
        <taxon>Bodo</taxon>
    </lineage>
</organism>
<name>A0A0S4IYA9_BODSA</name>